<sequence length="63" mass="7319">MLHLAPKMETDPRVLGTRRDPPALRQCCDSYICPVCDQVVELTDFRQVVWHQRPAHKPMEMDG</sequence>
<evidence type="ECO:0000313" key="2">
    <source>
        <dbReference type="Proteomes" id="UP000053176"/>
    </source>
</evidence>
<protein>
    <submittedName>
        <fullName evidence="1">Uncharacterized protein</fullName>
    </submittedName>
</protein>
<dbReference type="Proteomes" id="UP000053176">
    <property type="component" value="Unassembled WGS sequence"/>
</dbReference>
<name>A0A101KVP1_RHILI</name>
<evidence type="ECO:0000313" key="1">
    <source>
        <dbReference type="EMBL" id="KUM27719.1"/>
    </source>
</evidence>
<comment type="caution">
    <text evidence="1">The sequence shown here is derived from an EMBL/GenBank/DDBJ whole genome shotgun (WGS) entry which is preliminary data.</text>
</comment>
<reference evidence="1 2" key="1">
    <citation type="submission" date="2015-12" db="EMBL/GenBank/DDBJ databases">
        <title>Draft genome sequence of Mesorhizobium sp. UFLA 01-765, a multitolerant efficient symbiont and plant-growth promoting strain isolated from Zn-mining soil using Leucaena leucocephala as a trap plant.</title>
        <authorList>
            <person name="Rangel W.M."/>
            <person name="Thijs S."/>
            <person name="Longatti S.M."/>
            <person name="Moreira F.M."/>
            <person name="Weyens N."/>
            <person name="Vangronsveld J."/>
            <person name="Van Hamme J.D."/>
            <person name="Bottos E.M."/>
            <person name="Rineau F."/>
        </authorList>
    </citation>
    <scope>NUCLEOTIDE SEQUENCE [LARGE SCALE GENOMIC DNA]</scope>
    <source>
        <strain evidence="1 2">UFLA 01-765</strain>
    </source>
</reference>
<organism evidence="1 2">
    <name type="scientific">Rhizobium loti</name>
    <name type="common">Mesorhizobium loti</name>
    <dbReference type="NCBI Taxonomy" id="381"/>
    <lineage>
        <taxon>Bacteria</taxon>
        <taxon>Pseudomonadati</taxon>
        <taxon>Pseudomonadota</taxon>
        <taxon>Alphaproteobacteria</taxon>
        <taxon>Hyphomicrobiales</taxon>
        <taxon>Phyllobacteriaceae</taxon>
        <taxon>Mesorhizobium</taxon>
    </lineage>
</organism>
<proteinExistence type="predicted"/>
<accession>A0A101KVP1</accession>
<dbReference type="AlphaFoldDB" id="A0A101KVP1"/>
<dbReference type="EMBL" id="LPWA01000068">
    <property type="protein sequence ID" value="KUM27719.1"/>
    <property type="molecule type" value="Genomic_DNA"/>
</dbReference>
<gene>
    <name evidence="1" type="ORF">AU467_15070</name>
</gene>